<dbReference type="Gene3D" id="3.40.50.300">
    <property type="entry name" value="P-loop containing nucleotide triphosphate hydrolases"/>
    <property type="match status" value="1"/>
</dbReference>
<dbReference type="Pfam" id="PF17862">
    <property type="entry name" value="AAA_lid_3"/>
    <property type="match status" value="1"/>
</dbReference>
<keyword evidence="7" id="KW-1133">Transmembrane helix</keyword>
<dbReference type="Gramene" id="Psat05G0230700-T1">
    <property type="protein sequence ID" value="KAI5405468.1"/>
    <property type="gene ID" value="KIW84_052307"/>
</dbReference>
<comment type="caution">
    <text evidence="9">The sequence shown here is derived from an EMBL/GenBank/DDBJ whole genome shotgun (WGS) entry which is preliminary data.</text>
</comment>
<dbReference type="PROSITE" id="PS00674">
    <property type="entry name" value="AAA"/>
    <property type="match status" value="1"/>
</dbReference>
<reference evidence="9 10" key="1">
    <citation type="journal article" date="2022" name="Nat. Genet.">
        <title>Improved pea reference genome and pan-genome highlight genomic features and evolutionary characteristics.</title>
        <authorList>
            <person name="Yang T."/>
            <person name="Liu R."/>
            <person name="Luo Y."/>
            <person name="Hu S."/>
            <person name="Wang D."/>
            <person name="Wang C."/>
            <person name="Pandey M.K."/>
            <person name="Ge S."/>
            <person name="Xu Q."/>
            <person name="Li N."/>
            <person name="Li G."/>
            <person name="Huang Y."/>
            <person name="Saxena R.K."/>
            <person name="Ji Y."/>
            <person name="Li M."/>
            <person name="Yan X."/>
            <person name="He Y."/>
            <person name="Liu Y."/>
            <person name="Wang X."/>
            <person name="Xiang C."/>
            <person name="Varshney R.K."/>
            <person name="Ding H."/>
            <person name="Gao S."/>
            <person name="Zong X."/>
        </authorList>
    </citation>
    <scope>NUCLEOTIDE SEQUENCE [LARGE SCALE GENOMIC DNA]</scope>
    <source>
        <strain evidence="9 10">cv. Zhongwan 6</strain>
    </source>
</reference>
<evidence type="ECO:0000256" key="3">
    <source>
        <dbReference type="ARBA" id="ARBA00022787"/>
    </source>
</evidence>
<dbReference type="InterPro" id="IPR027417">
    <property type="entry name" value="P-loop_NTPase"/>
</dbReference>
<dbReference type="InterPro" id="IPR041569">
    <property type="entry name" value="AAA_lid_3"/>
</dbReference>
<dbReference type="GO" id="GO:0005741">
    <property type="term" value="C:mitochondrial outer membrane"/>
    <property type="evidence" value="ECO:0007669"/>
    <property type="project" value="UniProtKB-SubCell"/>
</dbReference>
<evidence type="ECO:0000313" key="9">
    <source>
        <dbReference type="EMBL" id="KAI5405468.1"/>
    </source>
</evidence>
<dbReference type="Proteomes" id="UP001058974">
    <property type="component" value="Chromosome 5"/>
</dbReference>
<dbReference type="AlphaFoldDB" id="A0A9D4WPY2"/>
<evidence type="ECO:0000256" key="2">
    <source>
        <dbReference type="ARBA" id="ARBA00022741"/>
    </source>
</evidence>
<evidence type="ECO:0000256" key="5">
    <source>
        <dbReference type="ARBA" id="ARBA00023128"/>
    </source>
</evidence>
<keyword evidence="2 6" id="KW-0547">Nucleotide-binding</keyword>
<gene>
    <name evidence="9" type="ORF">KIW84_052307</name>
</gene>
<keyword evidence="7" id="KW-0812">Transmembrane</keyword>
<evidence type="ECO:0000256" key="6">
    <source>
        <dbReference type="RuleBase" id="RU003651"/>
    </source>
</evidence>
<comment type="subcellular location">
    <subcellularLocation>
        <location evidence="1">Mitochondrion outer membrane</location>
        <topology evidence="1">Single-pass membrane protein</topology>
    </subcellularLocation>
</comment>
<keyword evidence="4 6" id="KW-0067">ATP-binding</keyword>
<evidence type="ECO:0000256" key="7">
    <source>
        <dbReference type="SAM" id="Phobius"/>
    </source>
</evidence>
<organism evidence="9 10">
    <name type="scientific">Pisum sativum</name>
    <name type="common">Garden pea</name>
    <name type="synonym">Lathyrus oleraceus</name>
    <dbReference type="NCBI Taxonomy" id="3888"/>
    <lineage>
        <taxon>Eukaryota</taxon>
        <taxon>Viridiplantae</taxon>
        <taxon>Streptophyta</taxon>
        <taxon>Embryophyta</taxon>
        <taxon>Tracheophyta</taxon>
        <taxon>Spermatophyta</taxon>
        <taxon>Magnoliopsida</taxon>
        <taxon>eudicotyledons</taxon>
        <taxon>Gunneridae</taxon>
        <taxon>Pentapetalae</taxon>
        <taxon>rosids</taxon>
        <taxon>fabids</taxon>
        <taxon>Fabales</taxon>
        <taxon>Fabaceae</taxon>
        <taxon>Papilionoideae</taxon>
        <taxon>50 kb inversion clade</taxon>
        <taxon>NPAAA clade</taxon>
        <taxon>Hologalegina</taxon>
        <taxon>IRL clade</taxon>
        <taxon>Fabeae</taxon>
        <taxon>Lathyrus</taxon>
    </lineage>
</organism>
<dbReference type="SUPFAM" id="SSF52540">
    <property type="entry name" value="P-loop containing nucleoside triphosphate hydrolases"/>
    <property type="match status" value="1"/>
</dbReference>
<keyword evidence="10" id="KW-1185">Reference proteome</keyword>
<dbReference type="Gene3D" id="1.10.8.60">
    <property type="match status" value="1"/>
</dbReference>
<name>A0A9D4WPY2_PEA</name>
<dbReference type="InterPro" id="IPR003960">
    <property type="entry name" value="ATPase_AAA_CS"/>
</dbReference>
<feature type="domain" description="AAA+ ATPase" evidence="8">
    <location>
        <begin position="118"/>
        <end position="277"/>
    </location>
</feature>
<keyword evidence="7" id="KW-0472">Membrane</keyword>
<dbReference type="GO" id="GO:0016887">
    <property type="term" value="F:ATP hydrolysis activity"/>
    <property type="evidence" value="ECO:0007669"/>
    <property type="project" value="InterPro"/>
</dbReference>
<feature type="transmembrane region" description="Helical" evidence="7">
    <location>
        <begin position="12"/>
        <end position="34"/>
    </location>
</feature>
<keyword evidence="3" id="KW-1000">Mitochondrion outer membrane</keyword>
<dbReference type="InterPro" id="IPR003593">
    <property type="entry name" value="AAA+_ATPase"/>
</dbReference>
<dbReference type="GO" id="GO:0005524">
    <property type="term" value="F:ATP binding"/>
    <property type="evidence" value="ECO:0007669"/>
    <property type="project" value="UniProtKB-KW"/>
</dbReference>
<dbReference type="EMBL" id="JAMSHJ010000005">
    <property type="protein sequence ID" value="KAI5405468.1"/>
    <property type="molecule type" value="Genomic_DNA"/>
</dbReference>
<dbReference type="PANTHER" id="PTHR45644">
    <property type="entry name" value="AAA ATPASE, PUTATIVE (AFU_ORTHOLOGUE AFUA_2G12920)-RELATED-RELATED"/>
    <property type="match status" value="1"/>
</dbReference>
<evidence type="ECO:0000313" key="10">
    <source>
        <dbReference type="Proteomes" id="UP001058974"/>
    </source>
</evidence>
<protein>
    <recommendedName>
        <fullName evidence="8">AAA+ ATPase domain-containing protein</fullName>
    </recommendedName>
</protein>
<dbReference type="InterPro" id="IPR003959">
    <property type="entry name" value="ATPase_AAA_core"/>
</dbReference>
<dbReference type="Pfam" id="PF00004">
    <property type="entry name" value="AAA"/>
    <property type="match status" value="1"/>
</dbReference>
<proteinExistence type="inferred from homology"/>
<dbReference type="PROSITE" id="PS51257">
    <property type="entry name" value="PROKAR_LIPOPROTEIN"/>
    <property type="match status" value="1"/>
</dbReference>
<keyword evidence="5" id="KW-0496">Mitochondrion</keyword>
<evidence type="ECO:0000259" key="8">
    <source>
        <dbReference type="SMART" id="SM00382"/>
    </source>
</evidence>
<dbReference type="InterPro" id="IPR051701">
    <property type="entry name" value="Mito_OM_Translocase_MSP1"/>
</dbReference>
<dbReference type="SMART" id="SM00382">
    <property type="entry name" value="AAA"/>
    <property type="match status" value="1"/>
</dbReference>
<evidence type="ECO:0000256" key="1">
    <source>
        <dbReference type="ARBA" id="ARBA00004572"/>
    </source>
</evidence>
<comment type="similarity">
    <text evidence="6">Belongs to the AAA ATPase family.</text>
</comment>
<accession>A0A9D4WPY2</accession>
<sequence>MKGSSERKYMQEFLLYAASAALSCLVLFTGLHYLDPNRDSSKKALEHKKAIAKRLGRPLIHTDQYEDIIAGDVINPDHIDVEFDSIGGLESIKETLFELVILPLKRPELFSHGRLLGPLKGVLLYGPPGTGKTMLAKAIARESGAVFINVRISNLMSKWFGDASKLGRQPWAMAAVATGPVNARVQWLTLAAVFSLAYKLQPAIIFIDEVDSFLGQRRQSDHEALLNMKTEFMALWDGFTTNQNARVMVLAATNRPSELDEAILRRFPQAFEIGLPDQKERADILKIILKGERIEDNIDLDNIASLCEGYTGSDLFDLCQKAAYFPIRELLEYEKKGKQSPAPRRLSQLDLEKALSTSRTMVAASEYDGLNHQSSSRRTFPVDSGDYQAAINEFYKVIISRMINRQPDSQDP</sequence>
<evidence type="ECO:0000256" key="4">
    <source>
        <dbReference type="ARBA" id="ARBA00022840"/>
    </source>
</evidence>
<dbReference type="PANTHER" id="PTHR45644:SF3">
    <property type="entry name" value="FI08533P-RELATED"/>
    <property type="match status" value="1"/>
</dbReference>